<dbReference type="PANTHER" id="PTHR30203">
    <property type="entry name" value="OUTER MEMBRANE CATION EFFLUX PROTEIN"/>
    <property type="match status" value="1"/>
</dbReference>
<sequence length="420" mass="43772">MKILPPILTLAALPGLALAEGAPPLALPPGLDSFVATVVADHAQTATALAAQAWARAEASAADQPLYNPDLEFDAAPVAASPPDTKLSPTFTAAVRLTVDLGDKRGAKAQAAAETAQAVTAETRAARSGLAADVLAALAGLEAARQRLAAATRQSELAETVLAVATRRQAAGELPAVDFNATKLAAAEARRGRDDADLARIEAEETLRATCQCAIETAPALPVPLPTPPILTEPAIDALVEERPETEAARRRVAAARAALALARAQRLPDPTVRLGGSTEGDERRVLIGLSIPLPVRNSGAAEMVAAGRALAEAEARERQTRLDSAAAIRKASRAYRRAVEGDESWRRLAVPTQQSQSALLDRLWSIGEIGATDVLVQMRETARGDLAAIEARAAAWTAYAALYRAAAPQPADQGRASDE</sequence>
<organism evidence="3 4">
    <name type="scientific">Phaeospirillum tilakii</name>
    <dbReference type="NCBI Taxonomy" id="741673"/>
    <lineage>
        <taxon>Bacteria</taxon>
        <taxon>Pseudomonadati</taxon>
        <taxon>Pseudomonadota</taxon>
        <taxon>Alphaproteobacteria</taxon>
        <taxon>Rhodospirillales</taxon>
        <taxon>Rhodospirillaceae</taxon>
        <taxon>Phaeospirillum</taxon>
    </lineage>
</organism>
<proteinExistence type="inferred from homology"/>
<keyword evidence="2" id="KW-0732">Signal</keyword>
<name>A0ABW5CDC4_9PROT</name>
<protein>
    <submittedName>
        <fullName evidence="3">TolC family protein</fullName>
    </submittedName>
</protein>
<dbReference type="RefSeq" id="WP_377318295.1">
    <property type="nucleotide sequence ID" value="NZ_JBHUIY010000040.1"/>
</dbReference>
<evidence type="ECO:0000256" key="1">
    <source>
        <dbReference type="ARBA" id="ARBA00007613"/>
    </source>
</evidence>
<comment type="caution">
    <text evidence="3">The sequence shown here is derived from an EMBL/GenBank/DDBJ whole genome shotgun (WGS) entry which is preliminary data.</text>
</comment>
<feature type="chain" id="PRO_5045064768" evidence="2">
    <location>
        <begin position="20"/>
        <end position="420"/>
    </location>
</feature>
<evidence type="ECO:0000256" key="2">
    <source>
        <dbReference type="SAM" id="SignalP"/>
    </source>
</evidence>
<dbReference type="SUPFAM" id="SSF56954">
    <property type="entry name" value="Outer membrane efflux proteins (OEP)"/>
    <property type="match status" value="1"/>
</dbReference>
<dbReference type="EMBL" id="JBHUIY010000040">
    <property type="protein sequence ID" value="MFD2235269.1"/>
    <property type="molecule type" value="Genomic_DNA"/>
</dbReference>
<dbReference type="Gene3D" id="1.20.1600.10">
    <property type="entry name" value="Outer membrane efflux proteins (OEP)"/>
    <property type="match status" value="1"/>
</dbReference>
<dbReference type="InterPro" id="IPR010131">
    <property type="entry name" value="MdtP/NodT-like"/>
</dbReference>
<reference evidence="4" key="1">
    <citation type="journal article" date="2019" name="Int. J. Syst. Evol. Microbiol.">
        <title>The Global Catalogue of Microorganisms (GCM) 10K type strain sequencing project: providing services to taxonomists for standard genome sequencing and annotation.</title>
        <authorList>
            <consortium name="The Broad Institute Genomics Platform"/>
            <consortium name="The Broad Institute Genome Sequencing Center for Infectious Disease"/>
            <person name="Wu L."/>
            <person name="Ma J."/>
        </authorList>
    </citation>
    <scope>NUCLEOTIDE SEQUENCE [LARGE SCALE GENOMIC DNA]</scope>
    <source>
        <strain evidence="4">KCTC 15012</strain>
    </source>
</reference>
<evidence type="ECO:0000313" key="3">
    <source>
        <dbReference type="EMBL" id="MFD2235269.1"/>
    </source>
</evidence>
<comment type="similarity">
    <text evidence="1">Belongs to the outer membrane factor (OMF) (TC 1.B.17) family.</text>
</comment>
<dbReference type="Proteomes" id="UP001597296">
    <property type="component" value="Unassembled WGS sequence"/>
</dbReference>
<dbReference type="PANTHER" id="PTHR30203:SF24">
    <property type="entry name" value="BLR4935 PROTEIN"/>
    <property type="match status" value="1"/>
</dbReference>
<evidence type="ECO:0000313" key="4">
    <source>
        <dbReference type="Proteomes" id="UP001597296"/>
    </source>
</evidence>
<feature type="signal peptide" evidence="2">
    <location>
        <begin position="1"/>
        <end position="19"/>
    </location>
</feature>
<gene>
    <name evidence="3" type="ORF">ACFSNB_15785</name>
</gene>
<keyword evidence="4" id="KW-1185">Reference proteome</keyword>
<accession>A0ABW5CDC4</accession>
<dbReference type="InterPro" id="IPR003423">
    <property type="entry name" value="OMP_efflux"/>
</dbReference>
<dbReference type="Pfam" id="PF02321">
    <property type="entry name" value="OEP"/>
    <property type="match status" value="1"/>
</dbReference>